<reference evidence="2" key="1">
    <citation type="journal article" date="2023" name="Science">
        <title>Genome structures resolve the early diversification of teleost fishes.</title>
        <authorList>
            <person name="Parey E."/>
            <person name="Louis A."/>
            <person name="Montfort J."/>
            <person name="Bouchez O."/>
            <person name="Roques C."/>
            <person name="Iampietro C."/>
            <person name="Lluch J."/>
            <person name="Castinel A."/>
            <person name="Donnadieu C."/>
            <person name="Desvignes T."/>
            <person name="Floi Bucao C."/>
            <person name="Jouanno E."/>
            <person name="Wen M."/>
            <person name="Mejri S."/>
            <person name="Dirks R."/>
            <person name="Jansen H."/>
            <person name="Henkel C."/>
            <person name="Chen W.J."/>
            <person name="Zahm M."/>
            <person name="Cabau C."/>
            <person name="Klopp C."/>
            <person name="Thompson A.W."/>
            <person name="Robinson-Rechavi M."/>
            <person name="Braasch I."/>
            <person name="Lecointre G."/>
            <person name="Bobe J."/>
            <person name="Postlethwait J.H."/>
            <person name="Berthelot C."/>
            <person name="Roest Crollius H."/>
            <person name="Guiguen Y."/>
        </authorList>
    </citation>
    <scope>NUCLEOTIDE SEQUENCE</scope>
    <source>
        <strain evidence="2">NC1722</strain>
    </source>
</reference>
<name>A0AAD7WET3_9TELE</name>
<gene>
    <name evidence="2" type="ORF">AAFF_G00054930</name>
</gene>
<evidence type="ECO:0000313" key="3">
    <source>
        <dbReference type="Proteomes" id="UP001221898"/>
    </source>
</evidence>
<feature type="non-terminal residue" evidence="2">
    <location>
        <position position="37"/>
    </location>
</feature>
<sequence length="37" mass="4121">MTPIRVALMLGGCWVIPSFISFLPIMQSWNAIGIEDL</sequence>
<keyword evidence="3" id="KW-1185">Reference proteome</keyword>
<evidence type="ECO:0000313" key="2">
    <source>
        <dbReference type="EMBL" id="KAJ8393960.1"/>
    </source>
</evidence>
<organism evidence="2 3">
    <name type="scientific">Aldrovandia affinis</name>
    <dbReference type="NCBI Taxonomy" id="143900"/>
    <lineage>
        <taxon>Eukaryota</taxon>
        <taxon>Metazoa</taxon>
        <taxon>Chordata</taxon>
        <taxon>Craniata</taxon>
        <taxon>Vertebrata</taxon>
        <taxon>Euteleostomi</taxon>
        <taxon>Actinopterygii</taxon>
        <taxon>Neopterygii</taxon>
        <taxon>Teleostei</taxon>
        <taxon>Notacanthiformes</taxon>
        <taxon>Halosauridae</taxon>
        <taxon>Aldrovandia</taxon>
    </lineage>
</organism>
<keyword evidence="1" id="KW-0472">Membrane</keyword>
<keyword evidence="1" id="KW-0812">Transmembrane</keyword>
<proteinExistence type="predicted"/>
<accession>A0AAD7WET3</accession>
<evidence type="ECO:0000256" key="1">
    <source>
        <dbReference type="SAM" id="Phobius"/>
    </source>
</evidence>
<dbReference type="AlphaFoldDB" id="A0AAD7WET3"/>
<dbReference type="Proteomes" id="UP001221898">
    <property type="component" value="Unassembled WGS sequence"/>
</dbReference>
<dbReference type="EMBL" id="JAINUG010000131">
    <property type="protein sequence ID" value="KAJ8393960.1"/>
    <property type="molecule type" value="Genomic_DNA"/>
</dbReference>
<feature type="transmembrane region" description="Helical" evidence="1">
    <location>
        <begin position="6"/>
        <end position="25"/>
    </location>
</feature>
<protein>
    <submittedName>
        <fullName evidence="2">Uncharacterized protein</fullName>
    </submittedName>
</protein>
<comment type="caution">
    <text evidence="2">The sequence shown here is derived from an EMBL/GenBank/DDBJ whole genome shotgun (WGS) entry which is preliminary data.</text>
</comment>
<keyword evidence="1" id="KW-1133">Transmembrane helix</keyword>